<dbReference type="PANTHER" id="PTHR47504">
    <property type="entry name" value="RIGHT ORIGIN-BINDING PROTEIN"/>
    <property type="match status" value="1"/>
</dbReference>
<gene>
    <name evidence="6" type="ORF">J2T15_002020</name>
</gene>
<keyword evidence="4" id="KW-0175">Coiled coil</keyword>
<dbReference type="SUPFAM" id="SSF46689">
    <property type="entry name" value="Homeodomain-like"/>
    <property type="match status" value="2"/>
</dbReference>
<dbReference type="InterPro" id="IPR050959">
    <property type="entry name" value="MarA-like"/>
</dbReference>
<dbReference type="PANTHER" id="PTHR47504:SF5">
    <property type="entry name" value="RIGHT ORIGIN-BINDING PROTEIN"/>
    <property type="match status" value="1"/>
</dbReference>
<dbReference type="InterPro" id="IPR010499">
    <property type="entry name" value="AraC_E-bd"/>
</dbReference>
<dbReference type="InterPro" id="IPR018060">
    <property type="entry name" value="HTH_AraC"/>
</dbReference>
<evidence type="ECO:0000256" key="4">
    <source>
        <dbReference type="SAM" id="Coils"/>
    </source>
</evidence>
<evidence type="ECO:0000256" key="2">
    <source>
        <dbReference type="ARBA" id="ARBA00023125"/>
    </source>
</evidence>
<proteinExistence type="predicted"/>
<feature type="coiled-coil region" evidence="4">
    <location>
        <begin position="4"/>
        <end position="31"/>
    </location>
</feature>
<dbReference type="Pfam" id="PF12833">
    <property type="entry name" value="HTH_18"/>
    <property type="match status" value="1"/>
</dbReference>
<dbReference type="Proteomes" id="UP001229346">
    <property type="component" value="Unassembled WGS sequence"/>
</dbReference>
<name>A0ABT9U1L4_PAEHA</name>
<dbReference type="InterPro" id="IPR011256">
    <property type="entry name" value="Reg_factor_effector_dom_sf"/>
</dbReference>
<keyword evidence="2" id="KW-0238">DNA-binding</keyword>
<dbReference type="SMART" id="SM00871">
    <property type="entry name" value="AraC_E_bind"/>
    <property type="match status" value="1"/>
</dbReference>
<keyword evidence="3" id="KW-0804">Transcription</keyword>
<dbReference type="PRINTS" id="PR00032">
    <property type="entry name" value="HTHARAC"/>
</dbReference>
<evidence type="ECO:0000259" key="5">
    <source>
        <dbReference type="PROSITE" id="PS01124"/>
    </source>
</evidence>
<sequence length="291" mass="33610">MNMLENLNGALDYIEQNLENQIDEYEIAKRAYCSVFHFKRMFSYLAGIPLQEYIRRRRLTHAAIDLQNRTVKVIDIAMKYGYNSPDAFTRAFHSLHGITPTESRMTNRSLKAYPPMTFRLSIGGSEPMKFRIEQKNAFQLVGVSNRVTPVDSGEHPGVEQVWKSVDHQTYTQLKSLNNLEPYGVLHVSFGDGVRVKGDYDYYMSVASTEPCPENFSPLIVPALTWVIFEVKIPWEKEKWHRIYGEWFPSSGYEQVVGPMIQVGPEIEIGLEKQLLSEEKEVELWIPVLKVR</sequence>
<evidence type="ECO:0000313" key="6">
    <source>
        <dbReference type="EMBL" id="MDQ0112585.1"/>
    </source>
</evidence>
<protein>
    <submittedName>
        <fullName evidence="6">AraC family transcriptional regulator</fullName>
    </submittedName>
</protein>
<feature type="domain" description="HTH araC/xylS-type" evidence="5">
    <location>
        <begin position="8"/>
        <end position="106"/>
    </location>
</feature>
<comment type="caution">
    <text evidence="6">The sequence shown here is derived from an EMBL/GenBank/DDBJ whole genome shotgun (WGS) entry which is preliminary data.</text>
</comment>
<evidence type="ECO:0000256" key="1">
    <source>
        <dbReference type="ARBA" id="ARBA00023015"/>
    </source>
</evidence>
<dbReference type="Pfam" id="PF06445">
    <property type="entry name" value="GyrI-like"/>
    <property type="match status" value="1"/>
</dbReference>
<dbReference type="Gene3D" id="3.20.80.10">
    <property type="entry name" value="Regulatory factor, effector binding domain"/>
    <property type="match status" value="1"/>
</dbReference>
<evidence type="ECO:0000256" key="3">
    <source>
        <dbReference type="ARBA" id="ARBA00023163"/>
    </source>
</evidence>
<evidence type="ECO:0000313" key="7">
    <source>
        <dbReference type="Proteomes" id="UP001229346"/>
    </source>
</evidence>
<dbReference type="EMBL" id="JAUSSU010000004">
    <property type="protein sequence ID" value="MDQ0112585.1"/>
    <property type="molecule type" value="Genomic_DNA"/>
</dbReference>
<dbReference type="InterPro" id="IPR029442">
    <property type="entry name" value="GyrI-like"/>
</dbReference>
<dbReference type="PROSITE" id="PS01124">
    <property type="entry name" value="HTH_ARAC_FAMILY_2"/>
    <property type="match status" value="1"/>
</dbReference>
<organism evidence="6 7">
    <name type="scientific">Paenibacillus harenae</name>
    <dbReference type="NCBI Taxonomy" id="306543"/>
    <lineage>
        <taxon>Bacteria</taxon>
        <taxon>Bacillati</taxon>
        <taxon>Bacillota</taxon>
        <taxon>Bacilli</taxon>
        <taxon>Bacillales</taxon>
        <taxon>Paenibacillaceae</taxon>
        <taxon>Paenibacillus</taxon>
    </lineage>
</organism>
<dbReference type="InterPro" id="IPR009057">
    <property type="entry name" value="Homeodomain-like_sf"/>
</dbReference>
<keyword evidence="1" id="KW-0805">Transcription regulation</keyword>
<dbReference type="SMART" id="SM00342">
    <property type="entry name" value="HTH_ARAC"/>
    <property type="match status" value="1"/>
</dbReference>
<dbReference type="Gene3D" id="1.10.10.60">
    <property type="entry name" value="Homeodomain-like"/>
    <property type="match status" value="2"/>
</dbReference>
<dbReference type="SUPFAM" id="SSF55136">
    <property type="entry name" value="Probable bacterial effector-binding domain"/>
    <property type="match status" value="1"/>
</dbReference>
<accession>A0ABT9U1L4</accession>
<keyword evidence="7" id="KW-1185">Reference proteome</keyword>
<dbReference type="InterPro" id="IPR020449">
    <property type="entry name" value="Tscrpt_reg_AraC-type_HTH"/>
</dbReference>
<reference evidence="6 7" key="1">
    <citation type="submission" date="2023-07" db="EMBL/GenBank/DDBJ databases">
        <title>Sorghum-associated microbial communities from plants grown in Nebraska, USA.</title>
        <authorList>
            <person name="Schachtman D."/>
        </authorList>
    </citation>
    <scope>NUCLEOTIDE SEQUENCE [LARGE SCALE GENOMIC DNA]</scope>
    <source>
        <strain evidence="6 7">CC482</strain>
    </source>
</reference>
<dbReference type="RefSeq" id="WP_307203495.1">
    <property type="nucleotide sequence ID" value="NZ_JAUSSU010000004.1"/>
</dbReference>